<dbReference type="InterPro" id="IPR000014">
    <property type="entry name" value="PAS"/>
</dbReference>
<comment type="subcellular location">
    <subcellularLocation>
        <location evidence="1">Nucleus</location>
    </subcellularLocation>
</comment>
<organism evidence="8 9">
    <name type="scientific">Ceratosolen solmsi marchali</name>
    <dbReference type="NCBI Taxonomy" id="326594"/>
    <lineage>
        <taxon>Eukaryota</taxon>
        <taxon>Metazoa</taxon>
        <taxon>Ecdysozoa</taxon>
        <taxon>Arthropoda</taxon>
        <taxon>Hexapoda</taxon>
        <taxon>Insecta</taxon>
        <taxon>Pterygota</taxon>
        <taxon>Neoptera</taxon>
        <taxon>Endopterygota</taxon>
        <taxon>Hymenoptera</taxon>
        <taxon>Apocrita</taxon>
        <taxon>Proctotrupomorpha</taxon>
        <taxon>Chalcidoidea</taxon>
        <taxon>Agaonidae</taxon>
        <taxon>Agaoninae</taxon>
        <taxon>Ceratosolen</taxon>
    </lineage>
</organism>
<dbReference type="CDD" id="cd00130">
    <property type="entry name" value="PAS"/>
    <property type="match status" value="1"/>
</dbReference>
<dbReference type="PANTHER" id="PTHR23043:SF39">
    <property type="entry name" value="DYSFUSION, ISOFORM D"/>
    <property type="match status" value="1"/>
</dbReference>
<evidence type="ECO:0000313" key="9">
    <source>
        <dbReference type="RefSeq" id="XP_011504684.1"/>
    </source>
</evidence>
<dbReference type="GO" id="GO:0005634">
    <property type="term" value="C:nucleus"/>
    <property type="evidence" value="ECO:0007669"/>
    <property type="project" value="UniProtKB-SubCell"/>
</dbReference>
<dbReference type="GO" id="GO:0045944">
    <property type="term" value="P:positive regulation of transcription by RNA polymerase II"/>
    <property type="evidence" value="ECO:0007669"/>
    <property type="project" value="UniProtKB-ARBA"/>
</dbReference>
<dbReference type="GO" id="GO:0046983">
    <property type="term" value="F:protein dimerization activity"/>
    <property type="evidence" value="ECO:0007669"/>
    <property type="project" value="InterPro"/>
</dbReference>
<dbReference type="GO" id="GO:0000977">
    <property type="term" value="F:RNA polymerase II transcription regulatory region sequence-specific DNA binding"/>
    <property type="evidence" value="ECO:0007669"/>
    <property type="project" value="TreeGrafter"/>
</dbReference>
<dbReference type="InterPro" id="IPR011598">
    <property type="entry name" value="bHLH_dom"/>
</dbReference>
<proteinExistence type="predicted"/>
<feature type="domain" description="PAS" evidence="6">
    <location>
        <begin position="84"/>
        <end position="140"/>
    </location>
</feature>
<name>A0AAJ7E1S5_9HYME</name>
<sequence>MFNRIDASKSTKGASKLRRDLINAEIANLRDLLPLPPSTRQRLSQLQLMALVCVFLRKANYFQHVLKNEQESTNIPTPNIGFSKAMSGFIMMMTQQGKLLYISENAAEYLGHSMEDLLIHGDSVYDVVDKQDHMVIQNQLARSGPTTPDDRRLFLCRINVSRNSRRQLRFGDQKKIVYLSIAECMKTNISKLSIWDNKS</sequence>
<evidence type="ECO:0000256" key="4">
    <source>
        <dbReference type="ARBA" id="ARBA00023163"/>
    </source>
</evidence>
<keyword evidence="3" id="KW-0238">DNA-binding</keyword>
<dbReference type="Pfam" id="PF23183">
    <property type="entry name" value="bHLH_NPAS4"/>
    <property type="match status" value="1"/>
</dbReference>
<dbReference type="KEGG" id="csol:105367614"/>
<evidence type="ECO:0000259" key="6">
    <source>
        <dbReference type="PROSITE" id="PS50112"/>
    </source>
</evidence>
<dbReference type="Gene3D" id="3.30.450.20">
    <property type="entry name" value="PAS domain"/>
    <property type="match status" value="1"/>
</dbReference>
<dbReference type="PANTHER" id="PTHR23043">
    <property type="entry name" value="HYPOXIA-INDUCIBLE FACTOR 1 ALPHA"/>
    <property type="match status" value="1"/>
</dbReference>
<dbReference type="GeneID" id="105367614"/>
<dbReference type="AlphaFoldDB" id="A0AAJ7E1S5"/>
<keyword evidence="5" id="KW-0539">Nucleus</keyword>
<dbReference type="PROSITE" id="PS50112">
    <property type="entry name" value="PAS"/>
    <property type="match status" value="1"/>
</dbReference>
<evidence type="ECO:0000256" key="5">
    <source>
        <dbReference type="ARBA" id="ARBA00023242"/>
    </source>
</evidence>
<accession>A0AAJ7E1S5</accession>
<evidence type="ECO:0000256" key="2">
    <source>
        <dbReference type="ARBA" id="ARBA00023015"/>
    </source>
</evidence>
<evidence type="ECO:0000313" key="8">
    <source>
        <dbReference type="Proteomes" id="UP000695007"/>
    </source>
</evidence>
<gene>
    <name evidence="9" type="primary">LOC105367614</name>
</gene>
<reference evidence="9" key="1">
    <citation type="submission" date="2025-08" db="UniProtKB">
        <authorList>
            <consortium name="RefSeq"/>
        </authorList>
    </citation>
    <scope>IDENTIFICATION</scope>
</reference>
<dbReference type="Proteomes" id="UP000695007">
    <property type="component" value="Unplaced"/>
</dbReference>
<evidence type="ECO:0000259" key="7">
    <source>
        <dbReference type="PROSITE" id="PS50888"/>
    </source>
</evidence>
<evidence type="ECO:0000256" key="3">
    <source>
        <dbReference type="ARBA" id="ARBA00023125"/>
    </source>
</evidence>
<dbReference type="InterPro" id="IPR056192">
    <property type="entry name" value="bHLH_NPAS4"/>
</dbReference>
<dbReference type="PROSITE" id="PS50888">
    <property type="entry name" value="BHLH"/>
    <property type="match status" value="1"/>
</dbReference>
<dbReference type="CDD" id="cd19697">
    <property type="entry name" value="bHLH-PAS_NPAS4_PASD10"/>
    <property type="match status" value="1"/>
</dbReference>
<feature type="domain" description="BHLH" evidence="7">
    <location>
        <begin position="6"/>
        <end position="59"/>
    </location>
</feature>
<evidence type="ECO:0000256" key="1">
    <source>
        <dbReference type="ARBA" id="ARBA00004123"/>
    </source>
</evidence>
<dbReference type="InterPro" id="IPR035965">
    <property type="entry name" value="PAS-like_dom_sf"/>
</dbReference>
<dbReference type="SUPFAM" id="SSF55785">
    <property type="entry name" value="PYP-like sensor domain (PAS domain)"/>
    <property type="match status" value="1"/>
</dbReference>
<dbReference type="RefSeq" id="XP_011504684.1">
    <property type="nucleotide sequence ID" value="XM_011506382.1"/>
</dbReference>
<keyword evidence="2" id="KW-0805">Transcription regulation</keyword>
<dbReference type="GO" id="GO:0000981">
    <property type="term" value="F:DNA-binding transcription factor activity, RNA polymerase II-specific"/>
    <property type="evidence" value="ECO:0007669"/>
    <property type="project" value="TreeGrafter"/>
</dbReference>
<protein>
    <submittedName>
        <fullName evidence="9">Neuronal PAS domain-containing protein 4-like</fullName>
    </submittedName>
</protein>
<keyword evidence="4" id="KW-0804">Transcription</keyword>
<keyword evidence="8" id="KW-1185">Reference proteome</keyword>